<dbReference type="Gene3D" id="1.10.150.240">
    <property type="entry name" value="Putative phosphatase, domain 2"/>
    <property type="match status" value="1"/>
</dbReference>
<name>A0A6C0EN12_9ZZZZ</name>
<dbReference type="GO" id="GO:0006281">
    <property type="term" value="P:DNA repair"/>
    <property type="evidence" value="ECO:0007669"/>
    <property type="project" value="TreeGrafter"/>
</dbReference>
<dbReference type="EMBL" id="MN738898">
    <property type="protein sequence ID" value="QHT30398.1"/>
    <property type="molecule type" value="Genomic_DNA"/>
</dbReference>
<reference evidence="1" key="1">
    <citation type="journal article" date="2020" name="Nature">
        <title>Giant virus diversity and host interactions through global metagenomics.</title>
        <authorList>
            <person name="Schulz F."/>
            <person name="Roux S."/>
            <person name="Paez-Espino D."/>
            <person name="Jungbluth S."/>
            <person name="Walsh D.A."/>
            <person name="Denef V.J."/>
            <person name="McMahon K.D."/>
            <person name="Konstantinidis K.T."/>
            <person name="Eloe-Fadrosh E.A."/>
            <person name="Kyrpides N.C."/>
            <person name="Woyke T."/>
        </authorList>
    </citation>
    <scope>NUCLEOTIDE SEQUENCE</scope>
    <source>
        <strain evidence="1">GVMAG-M-3300009149-34</strain>
    </source>
</reference>
<proteinExistence type="predicted"/>
<dbReference type="InterPro" id="IPR036412">
    <property type="entry name" value="HAD-like_sf"/>
</dbReference>
<dbReference type="SFLD" id="SFLDS00003">
    <property type="entry name" value="Haloacid_Dehalogenase"/>
    <property type="match status" value="1"/>
</dbReference>
<organism evidence="1">
    <name type="scientific">viral metagenome</name>
    <dbReference type="NCBI Taxonomy" id="1070528"/>
    <lineage>
        <taxon>unclassified sequences</taxon>
        <taxon>metagenomes</taxon>
        <taxon>organismal metagenomes</taxon>
    </lineage>
</organism>
<dbReference type="Pfam" id="PF13419">
    <property type="entry name" value="HAD_2"/>
    <property type="match status" value="1"/>
</dbReference>
<dbReference type="PANTHER" id="PTHR43434:SF19">
    <property type="entry name" value="PHOSPHONOACETALDEHYDE HYDROLASE"/>
    <property type="match status" value="1"/>
</dbReference>
<dbReference type="InterPro" id="IPR050155">
    <property type="entry name" value="HAD-like_hydrolase_sf"/>
</dbReference>
<dbReference type="GO" id="GO:0008967">
    <property type="term" value="F:phosphoglycolate phosphatase activity"/>
    <property type="evidence" value="ECO:0007669"/>
    <property type="project" value="TreeGrafter"/>
</dbReference>
<dbReference type="PANTHER" id="PTHR43434">
    <property type="entry name" value="PHOSPHOGLYCOLATE PHOSPHATASE"/>
    <property type="match status" value="1"/>
</dbReference>
<dbReference type="InterPro" id="IPR023214">
    <property type="entry name" value="HAD_sf"/>
</dbReference>
<dbReference type="Gene3D" id="3.40.50.1000">
    <property type="entry name" value="HAD superfamily/HAD-like"/>
    <property type="match status" value="1"/>
</dbReference>
<dbReference type="InterPro" id="IPR041492">
    <property type="entry name" value="HAD_2"/>
</dbReference>
<dbReference type="InterPro" id="IPR023198">
    <property type="entry name" value="PGP-like_dom2"/>
</dbReference>
<evidence type="ECO:0008006" key="2">
    <source>
        <dbReference type="Google" id="ProtNLM"/>
    </source>
</evidence>
<dbReference type="AlphaFoldDB" id="A0A6C0EN12"/>
<accession>A0A6C0EN12</accession>
<protein>
    <recommendedName>
        <fullName evidence="2">HAD family hydrolase</fullName>
    </recommendedName>
</protein>
<dbReference type="SFLD" id="SFLDG01129">
    <property type="entry name" value="C1.5:_HAD__Beta-PGM__Phosphata"/>
    <property type="match status" value="1"/>
</dbReference>
<evidence type="ECO:0000313" key="1">
    <source>
        <dbReference type="EMBL" id="QHT30398.1"/>
    </source>
</evidence>
<dbReference type="SUPFAM" id="SSF56784">
    <property type="entry name" value="HAD-like"/>
    <property type="match status" value="1"/>
</dbReference>
<sequence>MNILACRGISLMVCDMAGTVINEGGLVYKTLYNALKNNDVPVKDTDINNWYGLQKEEVISSMVNKYLSDPTMATNSETVKKLNQIKSHCYDEFEENLKDAYFGEHSKIRLIDPNLPNFFNRLRFNGVKIALNTGYNRTLQRDIINHLQMTDYIDDFISSEDVKMGRPAPYMIHRLMERHDIMNVKYVAKVGDTRNDMLEGKNAGCGITIGVLTGVSSASELLDADLVVDKITNIDMIIKDGFFL</sequence>
<dbReference type="GO" id="GO:0005829">
    <property type="term" value="C:cytosol"/>
    <property type="evidence" value="ECO:0007669"/>
    <property type="project" value="TreeGrafter"/>
</dbReference>